<protein>
    <recommendedName>
        <fullName evidence="5">ABC transporter permease</fullName>
    </recommendedName>
</protein>
<dbReference type="RefSeq" id="WP_157785118.1">
    <property type="nucleotide sequence ID" value="NZ_JBGBYD010000002.1"/>
</dbReference>
<comment type="caution">
    <text evidence="3">The sequence shown here is derived from an EMBL/GenBank/DDBJ whole genome shotgun (WGS) entry which is preliminary data.</text>
</comment>
<keyword evidence="2" id="KW-1133">Transmembrane helix</keyword>
<keyword evidence="4" id="KW-1185">Reference proteome</keyword>
<feature type="region of interest" description="Disordered" evidence="1">
    <location>
        <begin position="1"/>
        <end position="34"/>
    </location>
</feature>
<evidence type="ECO:0000256" key="1">
    <source>
        <dbReference type="SAM" id="MobiDB-lite"/>
    </source>
</evidence>
<reference evidence="3 4" key="1">
    <citation type="submission" date="2024-07" db="EMBL/GenBank/DDBJ databases">
        <title>Genomic Encyclopedia of Type Strains, Phase V (KMG-V): Genome sequencing to study the core and pangenomes of soil and plant-associated prokaryotes.</title>
        <authorList>
            <person name="Whitman W."/>
        </authorList>
    </citation>
    <scope>NUCLEOTIDE SEQUENCE [LARGE SCALE GENOMIC DNA]</scope>
    <source>
        <strain evidence="3 4">USDA 222</strain>
    </source>
</reference>
<proteinExistence type="predicted"/>
<keyword evidence="2" id="KW-0472">Membrane</keyword>
<dbReference type="Proteomes" id="UP001565474">
    <property type="component" value="Unassembled WGS sequence"/>
</dbReference>
<sequence length="76" mass="8234">MGTMIADRTMVEPGKAAASSPTTGDPRPTAARKTPQRLVRINPTVSWYGKILIVGALLVAFGWELFHLVITLLTLD</sequence>
<dbReference type="EMBL" id="JBGBZN010000002">
    <property type="protein sequence ID" value="MEY9469261.1"/>
    <property type="molecule type" value="Genomic_DNA"/>
</dbReference>
<keyword evidence="2" id="KW-0812">Transmembrane</keyword>
<organism evidence="3 4">
    <name type="scientific">Bradyrhizobium yuanmingense</name>
    <dbReference type="NCBI Taxonomy" id="108015"/>
    <lineage>
        <taxon>Bacteria</taxon>
        <taxon>Pseudomonadati</taxon>
        <taxon>Pseudomonadota</taxon>
        <taxon>Alphaproteobacteria</taxon>
        <taxon>Hyphomicrobiales</taxon>
        <taxon>Nitrobacteraceae</taxon>
        <taxon>Bradyrhizobium</taxon>
    </lineage>
</organism>
<gene>
    <name evidence="3" type="ORF">ABH992_001660</name>
</gene>
<evidence type="ECO:0000313" key="4">
    <source>
        <dbReference type="Proteomes" id="UP001565474"/>
    </source>
</evidence>
<evidence type="ECO:0000313" key="3">
    <source>
        <dbReference type="EMBL" id="MEY9469261.1"/>
    </source>
</evidence>
<name>A0ABV4GBH3_9BRAD</name>
<evidence type="ECO:0008006" key="5">
    <source>
        <dbReference type="Google" id="ProtNLM"/>
    </source>
</evidence>
<feature type="transmembrane region" description="Helical" evidence="2">
    <location>
        <begin position="51"/>
        <end position="75"/>
    </location>
</feature>
<evidence type="ECO:0000256" key="2">
    <source>
        <dbReference type="SAM" id="Phobius"/>
    </source>
</evidence>
<accession>A0ABV4GBH3</accession>